<feature type="binding site" evidence="18">
    <location>
        <position position="154"/>
    </location>
    <ligand>
        <name>NAD(+)</name>
        <dbReference type="ChEBI" id="CHEBI:57540"/>
    </ligand>
</feature>
<keyword evidence="12 18" id="KW-0547">Nucleotide-binding</keyword>
<name>A0ABW5C595_9PROT</name>
<dbReference type="Gene3D" id="1.20.1090.10">
    <property type="entry name" value="Dehydroquinate synthase-like - alpha domain"/>
    <property type="match status" value="1"/>
</dbReference>
<reference evidence="22" key="1">
    <citation type="journal article" date="2019" name="Int. J. Syst. Evol. Microbiol.">
        <title>The Global Catalogue of Microorganisms (GCM) 10K type strain sequencing project: providing services to taxonomists for standard genome sequencing and annotation.</title>
        <authorList>
            <consortium name="The Broad Institute Genomics Platform"/>
            <consortium name="The Broad Institute Genome Sequencing Center for Infectious Disease"/>
            <person name="Wu L."/>
            <person name="Ma J."/>
        </authorList>
    </citation>
    <scope>NUCLEOTIDE SEQUENCE [LARGE SCALE GENOMIC DNA]</scope>
    <source>
        <strain evidence="22">KCTC 15012</strain>
    </source>
</reference>
<dbReference type="GO" id="GO:0003856">
    <property type="term" value="F:3-dehydroquinate synthase activity"/>
    <property type="evidence" value="ECO:0007669"/>
    <property type="project" value="UniProtKB-EC"/>
</dbReference>
<keyword evidence="22" id="KW-1185">Reference proteome</keyword>
<comment type="cofactor">
    <cofactor evidence="2 18">
        <name>NAD(+)</name>
        <dbReference type="ChEBI" id="CHEBI:57540"/>
    </cofactor>
</comment>
<dbReference type="RefSeq" id="WP_377313663.1">
    <property type="nucleotide sequence ID" value="NZ_JBHUIY010000002.1"/>
</dbReference>
<evidence type="ECO:0000256" key="1">
    <source>
        <dbReference type="ARBA" id="ARBA00001393"/>
    </source>
</evidence>
<dbReference type="Pfam" id="PF24621">
    <property type="entry name" value="DHQS_C"/>
    <property type="match status" value="1"/>
</dbReference>
<evidence type="ECO:0000256" key="18">
    <source>
        <dbReference type="HAMAP-Rule" id="MF_00110"/>
    </source>
</evidence>
<keyword evidence="16 18" id="KW-0456">Lyase</keyword>
<dbReference type="InterPro" id="IPR016037">
    <property type="entry name" value="DHQ_synth_AroB"/>
</dbReference>
<evidence type="ECO:0000256" key="14">
    <source>
        <dbReference type="ARBA" id="ARBA00023027"/>
    </source>
</evidence>
<dbReference type="Proteomes" id="UP001597296">
    <property type="component" value="Unassembled WGS sequence"/>
</dbReference>
<dbReference type="Gene3D" id="3.40.50.1970">
    <property type="match status" value="1"/>
</dbReference>
<keyword evidence="9 18" id="KW-0963">Cytoplasm</keyword>
<evidence type="ECO:0000259" key="20">
    <source>
        <dbReference type="Pfam" id="PF24621"/>
    </source>
</evidence>
<evidence type="ECO:0000259" key="19">
    <source>
        <dbReference type="Pfam" id="PF01761"/>
    </source>
</evidence>
<feature type="binding site" evidence="18">
    <location>
        <begin position="108"/>
        <end position="112"/>
    </location>
    <ligand>
        <name>NAD(+)</name>
        <dbReference type="ChEBI" id="CHEBI:57540"/>
    </ligand>
</feature>
<sequence>MSVETVTVALGERTYPIEIGPGLLDRAGELIRPLMRGERALVVSDDQVAPLYLERLERSLFAAGIQPLHTVMPAGEQTKDFPHLEALLDAMLAARAERGTMVVALGGGVVGDLTGFAAAILLRGVDFVQIPTTLLAQVDSSVGGKTGINTRHGKNLVGAFHQPRLVLADTDLLDSLPRRQVLAGYAEVVKYGVIDDPDFFAWLEAHGPALVAGDAAARRHAVAVSCRAKARIVAADERESGQRALLNLGHTFGHALEAETGFSDALLHGEAVAIGMVLALKLSARLGLAPAADAERLARHLDAVGLPSALPAGRAWDPDRLLEHMFGDKKVKDGAITFVLARGIGHSFLSRDVANGEVLALLAESAAGR</sequence>
<evidence type="ECO:0000313" key="21">
    <source>
        <dbReference type="EMBL" id="MFD2232394.1"/>
    </source>
</evidence>
<dbReference type="SUPFAM" id="SSF56796">
    <property type="entry name" value="Dehydroquinate synthase-like"/>
    <property type="match status" value="1"/>
</dbReference>
<dbReference type="HAMAP" id="MF_00110">
    <property type="entry name" value="DHQ_synthase"/>
    <property type="match status" value="1"/>
</dbReference>
<dbReference type="CDD" id="cd08195">
    <property type="entry name" value="DHQS"/>
    <property type="match status" value="1"/>
</dbReference>
<feature type="domain" description="3-dehydroquinate synthase C-terminal" evidence="20">
    <location>
        <begin position="184"/>
        <end position="331"/>
    </location>
</feature>
<dbReference type="PIRSF" id="PIRSF001455">
    <property type="entry name" value="DHQ_synth"/>
    <property type="match status" value="1"/>
</dbReference>
<feature type="domain" description="3-dehydroquinate synthase N-terminal" evidence="19">
    <location>
        <begin position="71"/>
        <end position="181"/>
    </location>
</feature>
<evidence type="ECO:0000256" key="6">
    <source>
        <dbReference type="ARBA" id="ARBA00005412"/>
    </source>
</evidence>
<comment type="caution">
    <text evidence="18">Lacks conserved residue(s) required for the propagation of feature annotation.</text>
</comment>
<comment type="function">
    <text evidence="3 18">Catalyzes the conversion of 3-deoxy-D-arabino-heptulosonate 7-phosphate (DAHP) to dehydroquinate (DHQ).</text>
</comment>
<dbReference type="InterPro" id="IPR030960">
    <property type="entry name" value="DHQS/DOIS_N"/>
</dbReference>
<feature type="binding site" evidence="18">
    <location>
        <position position="145"/>
    </location>
    <ligand>
        <name>NAD(+)</name>
        <dbReference type="ChEBI" id="CHEBI:57540"/>
    </ligand>
</feature>
<evidence type="ECO:0000256" key="2">
    <source>
        <dbReference type="ARBA" id="ARBA00001911"/>
    </source>
</evidence>
<comment type="pathway">
    <text evidence="5 18">Metabolic intermediate biosynthesis; chorismate biosynthesis; chorismate from D-erythrose 4-phosphate and phosphoenolpyruvate: step 2/7.</text>
</comment>
<dbReference type="EC" id="4.2.3.4" evidence="7 18"/>
<keyword evidence="13 18" id="KW-0862">Zinc</keyword>
<dbReference type="EMBL" id="JBHUIY010000002">
    <property type="protein sequence ID" value="MFD2232394.1"/>
    <property type="molecule type" value="Genomic_DNA"/>
</dbReference>
<organism evidence="21 22">
    <name type="scientific">Phaeospirillum tilakii</name>
    <dbReference type="NCBI Taxonomy" id="741673"/>
    <lineage>
        <taxon>Bacteria</taxon>
        <taxon>Pseudomonadati</taxon>
        <taxon>Pseudomonadota</taxon>
        <taxon>Alphaproteobacteria</taxon>
        <taxon>Rhodospirillales</taxon>
        <taxon>Rhodospirillaceae</taxon>
        <taxon>Phaeospirillum</taxon>
    </lineage>
</organism>
<evidence type="ECO:0000256" key="12">
    <source>
        <dbReference type="ARBA" id="ARBA00022741"/>
    </source>
</evidence>
<dbReference type="InterPro" id="IPR050071">
    <property type="entry name" value="Dehydroquinate_synthase"/>
</dbReference>
<evidence type="ECO:0000256" key="15">
    <source>
        <dbReference type="ARBA" id="ARBA00023141"/>
    </source>
</evidence>
<feature type="binding site" evidence="18">
    <location>
        <position position="250"/>
    </location>
    <ligand>
        <name>Zn(2+)</name>
        <dbReference type="ChEBI" id="CHEBI:29105"/>
    </ligand>
</feature>
<dbReference type="InterPro" id="IPR030963">
    <property type="entry name" value="DHQ_synth_fam"/>
</dbReference>
<accession>A0ABW5C595</accession>
<evidence type="ECO:0000256" key="10">
    <source>
        <dbReference type="ARBA" id="ARBA00022605"/>
    </source>
</evidence>
<evidence type="ECO:0000256" key="13">
    <source>
        <dbReference type="ARBA" id="ARBA00022833"/>
    </source>
</evidence>
<comment type="caution">
    <text evidence="21">The sequence shown here is derived from an EMBL/GenBank/DDBJ whole genome shotgun (WGS) entry which is preliminary data.</text>
</comment>
<keyword evidence="17 18" id="KW-0170">Cobalt</keyword>
<keyword evidence="10 18" id="KW-0028">Amino-acid biosynthesis</keyword>
<dbReference type="Pfam" id="PF01761">
    <property type="entry name" value="DHQ_synthase"/>
    <property type="match status" value="1"/>
</dbReference>
<comment type="catalytic activity">
    <reaction evidence="1 18">
        <text>7-phospho-2-dehydro-3-deoxy-D-arabino-heptonate = 3-dehydroquinate + phosphate</text>
        <dbReference type="Rhea" id="RHEA:21968"/>
        <dbReference type="ChEBI" id="CHEBI:32364"/>
        <dbReference type="ChEBI" id="CHEBI:43474"/>
        <dbReference type="ChEBI" id="CHEBI:58394"/>
        <dbReference type="EC" id="4.2.3.4"/>
    </reaction>
</comment>
<evidence type="ECO:0000256" key="11">
    <source>
        <dbReference type="ARBA" id="ARBA00022723"/>
    </source>
</evidence>
<evidence type="ECO:0000256" key="3">
    <source>
        <dbReference type="ARBA" id="ARBA00003485"/>
    </source>
</evidence>
<keyword evidence="11 18" id="KW-0479">Metal-binding</keyword>
<keyword evidence="15 18" id="KW-0057">Aromatic amino acid biosynthesis</keyword>
<comment type="cofactor">
    <cofactor evidence="18">
        <name>Co(2+)</name>
        <dbReference type="ChEBI" id="CHEBI:48828"/>
    </cofactor>
    <cofactor evidence="18">
        <name>Zn(2+)</name>
        <dbReference type="ChEBI" id="CHEBI:29105"/>
    </cofactor>
    <text evidence="18">Binds 1 divalent metal cation per subunit. Can use either Co(2+) or Zn(2+).</text>
</comment>
<feature type="binding site" evidence="18">
    <location>
        <position position="268"/>
    </location>
    <ligand>
        <name>Zn(2+)</name>
        <dbReference type="ChEBI" id="CHEBI:29105"/>
    </ligand>
</feature>
<dbReference type="PANTHER" id="PTHR43622:SF7">
    <property type="entry name" value="3-DEHYDROQUINATE SYNTHASE, CHLOROPLASTIC"/>
    <property type="match status" value="1"/>
</dbReference>
<evidence type="ECO:0000256" key="4">
    <source>
        <dbReference type="ARBA" id="ARBA00004496"/>
    </source>
</evidence>
<feature type="binding site" evidence="18">
    <location>
        <position position="187"/>
    </location>
    <ligand>
        <name>Zn(2+)</name>
        <dbReference type="ChEBI" id="CHEBI:29105"/>
    </ligand>
</feature>
<keyword evidence="14 18" id="KW-0520">NAD</keyword>
<feature type="binding site" evidence="18">
    <location>
        <begin position="132"/>
        <end position="133"/>
    </location>
    <ligand>
        <name>NAD(+)</name>
        <dbReference type="ChEBI" id="CHEBI:57540"/>
    </ligand>
</feature>
<dbReference type="NCBIfam" id="TIGR01357">
    <property type="entry name" value="aroB"/>
    <property type="match status" value="1"/>
</dbReference>
<evidence type="ECO:0000256" key="7">
    <source>
        <dbReference type="ARBA" id="ARBA00013031"/>
    </source>
</evidence>
<dbReference type="InterPro" id="IPR056179">
    <property type="entry name" value="DHQS_C"/>
</dbReference>
<protein>
    <recommendedName>
        <fullName evidence="8 18">3-dehydroquinate synthase</fullName>
        <shortName evidence="18">DHQS</shortName>
        <ecNumber evidence="7 18">4.2.3.4</ecNumber>
    </recommendedName>
</protein>
<evidence type="ECO:0000256" key="16">
    <source>
        <dbReference type="ARBA" id="ARBA00023239"/>
    </source>
</evidence>
<evidence type="ECO:0000256" key="8">
    <source>
        <dbReference type="ARBA" id="ARBA00017684"/>
    </source>
</evidence>
<evidence type="ECO:0000256" key="17">
    <source>
        <dbReference type="ARBA" id="ARBA00023285"/>
    </source>
</evidence>
<evidence type="ECO:0000313" key="22">
    <source>
        <dbReference type="Proteomes" id="UP001597296"/>
    </source>
</evidence>
<comment type="similarity">
    <text evidence="6 18">Belongs to the sugar phosphate cyclases superfamily. Dehydroquinate synthase family.</text>
</comment>
<proteinExistence type="inferred from homology"/>
<evidence type="ECO:0000256" key="9">
    <source>
        <dbReference type="ARBA" id="ARBA00022490"/>
    </source>
</evidence>
<gene>
    <name evidence="18 21" type="primary">aroB</name>
    <name evidence="21" type="ORF">ACFSNB_01100</name>
</gene>
<comment type="subcellular location">
    <subcellularLocation>
        <location evidence="4 18">Cytoplasm</location>
    </subcellularLocation>
</comment>
<evidence type="ECO:0000256" key="5">
    <source>
        <dbReference type="ARBA" id="ARBA00004661"/>
    </source>
</evidence>
<dbReference type="PANTHER" id="PTHR43622">
    <property type="entry name" value="3-DEHYDROQUINATE SYNTHASE"/>
    <property type="match status" value="1"/>
</dbReference>